<dbReference type="AlphaFoldDB" id="H1KC27"/>
<gene>
    <name evidence="1" type="ORF">MetexDRAFT_0189</name>
</gene>
<dbReference type="EMBL" id="AGJK01000003">
    <property type="protein sequence ID" value="EHP94844.1"/>
    <property type="molecule type" value="Genomic_DNA"/>
</dbReference>
<name>H1KC27_METEX</name>
<protein>
    <submittedName>
        <fullName evidence="1">Uncharacterized protein</fullName>
    </submittedName>
</protein>
<comment type="caution">
    <text evidence="1">The sequence shown here is derived from an EMBL/GenBank/DDBJ whole genome shotgun (WGS) entry which is preliminary data.</text>
</comment>
<sequence>MQTLEYRFRDKAAWGAGPWQSEPDKRQWTDEATGLPCLIVRGPHGSLCGYVGVAEAHPWFGLSYSHYDAGAPQQCDAYEGSPENVITVHGGLTFSDFCADGEPEHGICHRPDEGEPDRVWWFGFDCAHSGDYSPKYDREFGWAGDVYRDQAYVEAECASLAQQLVRVSESASTPSRAEGA</sequence>
<accession>H1KC27</accession>
<reference evidence="1 2" key="1">
    <citation type="submission" date="2011-09" db="EMBL/GenBank/DDBJ databases">
        <title>The draft genome of Methylobacterium extorquens DSM 13060.</title>
        <authorList>
            <consortium name="US DOE Joint Genome Institute (JGI-PGF)"/>
            <person name="Lucas S."/>
            <person name="Han J."/>
            <person name="Lapidus A."/>
            <person name="Cheng J.-F."/>
            <person name="Goodwin L."/>
            <person name="Pitluck S."/>
            <person name="Peters L."/>
            <person name="Land M.L."/>
            <person name="Hauser L."/>
            <person name="Koskimaki J."/>
            <person name="Halonen O."/>
            <person name="Pirttila A."/>
            <person name="Frank C."/>
            <person name="Woyke T.J."/>
        </authorList>
    </citation>
    <scope>NUCLEOTIDE SEQUENCE [LARGE SCALE GENOMIC DNA]</scope>
    <source>
        <strain evidence="1 2">DSM 13060</strain>
    </source>
</reference>
<dbReference type="Proteomes" id="UP000004382">
    <property type="component" value="Unassembled WGS sequence"/>
</dbReference>
<evidence type="ECO:0000313" key="2">
    <source>
        <dbReference type="Proteomes" id="UP000004382"/>
    </source>
</evidence>
<dbReference type="RefSeq" id="WP_003596256.1">
    <property type="nucleotide sequence ID" value="NZ_AGJK01000003.1"/>
</dbReference>
<dbReference type="PATRIC" id="fig|882800.3.peg.180"/>
<proteinExistence type="predicted"/>
<organism evidence="1 2">
    <name type="scientific">Methylorubrum extorquens DSM 13060</name>
    <dbReference type="NCBI Taxonomy" id="882800"/>
    <lineage>
        <taxon>Bacteria</taxon>
        <taxon>Pseudomonadati</taxon>
        <taxon>Pseudomonadota</taxon>
        <taxon>Alphaproteobacteria</taxon>
        <taxon>Hyphomicrobiales</taxon>
        <taxon>Methylobacteriaceae</taxon>
        <taxon>Methylorubrum</taxon>
    </lineage>
</organism>
<evidence type="ECO:0000313" key="1">
    <source>
        <dbReference type="EMBL" id="EHP94844.1"/>
    </source>
</evidence>